<evidence type="ECO:0000313" key="2">
    <source>
        <dbReference type="Proteomes" id="UP000663042"/>
    </source>
</evidence>
<proteinExistence type="predicted"/>
<dbReference type="RefSeq" id="YP_010114022.1">
    <property type="nucleotide sequence ID" value="NC_055910.1"/>
</dbReference>
<organism evidence="1 2">
    <name type="scientific">Providencia phage PSTCR5</name>
    <dbReference type="NCBI Taxonomy" id="2783547"/>
    <lineage>
        <taxon>Viruses</taxon>
        <taxon>Duplodnaviria</taxon>
        <taxon>Heunggongvirae</taxon>
        <taxon>Uroviricota</taxon>
        <taxon>Caudoviricetes</taxon>
        <taxon>Demerecviridae</taxon>
        <taxon>Priunavirus</taxon>
        <taxon>Priunavirus PSTCR5</taxon>
    </lineage>
</organism>
<keyword evidence="2" id="KW-1185">Reference proteome</keyword>
<accession>A0A873WQF1</accession>
<protein>
    <submittedName>
        <fullName evidence="1">Uncharacterized protein</fullName>
    </submittedName>
</protein>
<name>A0A873WQF1_9CAUD</name>
<sequence>MTKQETQLVGTKADLITHDELDGVDTSSIAGLMTGYGLTAEQAQNVFNYAKMIRMRDEAGRASKYAGGRMVSPKLIHRKMERLVERAQVREAGIRKMLRILDRATGGRVASDNDAALRLMEQKGL</sequence>
<reference evidence="1 2" key="1">
    <citation type="submission" date="2020-10" db="EMBL/GenBank/DDBJ databases">
        <title>Novel bacteriophages targeting Providencia spp. as potential agents for phage therapy.</title>
        <authorList>
            <person name="Rakov C."/>
            <person name="Alkalay-Oren S."/>
            <person name="Coppenhagen-Glazer S."/>
            <person name="Hazan R."/>
        </authorList>
    </citation>
    <scope>NUCLEOTIDE SEQUENCE [LARGE SCALE GENOMIC DNA]</scope>
</reference>
<dbReference type="EMBL" id="MW057857">
    <property type="protein sequence ID" value="QPB12235.1"/>
    <property type="molecule type" value="Genomic_DNA"/>
</dbReference>
<dbReference type="Proteomes" id="UP000663042">
    <property type="component" value="Segment"/>
</dbReference>
<evidence type="ECO:0000313" key="1">
    <source>
        <dbReference type="EMBL" id="QPB12235.1"/>
    </source>
</evidence>
<dbReference type="GeneID" id="65132582"/>
<dbReference type="KEGG" id="vg:65132582"/>